<keyword evidence="2" id="KW-1185">Reference proteome</keyword>
<dbReference type="InParanoid" id="K3WLP6"/>
<dbReference type="EMBL" id="GL376573">
    <property type="status" value="NOT_ANNOTATED_CDS"/>
    <property type="molecule type" value="Genomic_DNA"/>
</dbReference>
<proteinExistence type="predicted"/>
<dbReference type="AlphaFoldDB" id="K3WLP6"/>
<name>K3WLP6_GLOUD</name>
<evidence type="ECO:0000313" key="2">
    <source>
        <dbReference type="Proteomes" id="UP000019132"/>
    </source>
</evidence>
<accession>K3WLP6</accession>
<dbReference type="HOGENOM" id="CLU_2799599_0_0_1"/>
<dbReference type="EnsemblProtists" id="PYU1_T005888">
    <property type="protein sequence ID" value="PYU1_T005888"/>
    <property type="gene ID" value="PYU1_G005876"/>
</dbReference>
<evidence type="ECO:0000313" key="1">
    <source>
        <dbReference type="EnsemblProtists" id="PYU1_T005888"/>
    </source>
</evidence>
<dbReference type="Proteomes" id="UP000019132">
    <property type="component" value="Unassembled WGS sequence"/>
</dbReference>
<protein>
    <submittedName>
        <fullName evidence="1">Uncharacterized protein</fullName>
    </submittedName>
</protein>
<reference evidence="2" key="1">
    <citation type="journal article" date="2010" name="Genome Biol.">
        <title>Genome sequence of the necrotrophic plant pathogen Pythium ultimum reveals original pathogenicity mechanisms and effector repertoire.</title>
        <authorList>
            <person name="Levesque C.A."/>
            <person name="Brouwer H."/>
            <person name="Cano L."/>
            <person name="Hamilton J.P."/>
            <person name="Holt C."/>
            <person name="Huitema E."/>
            <person name="Raffaele S."/>
            <person name="Robideau G.P."/>
            <person name="Thines M."/>
            <person name="Win J."/>
            <person name="Zerillo M.M."/>
            <person name="Beakes G.W."/>
            <person name="Boore J.L."/>
            <person name="Busam D."/>
            <person name="Dumas B."/>
            <person name="Ferriera S."/>
            <person name="Fuerstenberg S.I."/>
            <person name="Gachon C.M."/>
            <person name="Gaulin E."/>
            <person name="Govers F."/>
            <person name="Grenville-Briggs L."/>
            <person name="Horner N."/>
            <person name="Hostetler J."/>
            <person name="Jiang R.H."/>
            <person name="Johnson J."/>
            <person name="Krajaejun T."/>
            <person name="Lin H."/>
            <person name="Meijer H.J."/>
            <person name="Moore B."/>
            <person name="Morris P."/>
            <person name="Phuntmart V."/>
            <person name="Puiu D."/>
            <person name="Shetty J."/>
            <person name="Stajich J.E."/>
            <person name="Tripathy S."/>
            <person name="Wawra S."/>
            <person name="van West P."/>
            <person name="Whitty B.R."/>
            <person name="Coutinho P.M."/>
            <person name="Henrissat B."/>
            <person name="Martin F."/>
            <person name="Thomas P.D."/>
            <person name="Tyler B.M."/>
            <person name="De Vries R.P."/>
            <person name="Kamoun S."/>
            <person name="Yandell M."/>
            <person name="Tisserat N."/>
            <person name="Buell C.R."/>
        </authorList>
    </citation>
    <scope>NUCLEOTIDE SEQUENCE</scope>
    <source>
        <strain evidence="2">DAOM:BR144</strain>
    </source>
</reference>
<reference evidence="2" key="2">
    <citation type="submission" date="2010-04" db="EMBL/GenBank/DDBJ databases">
        <authorList>
            <person name="Buell R."/>
            <person name="Hamilton J."/>
            <person name="Hostetler J."/>
        </authorList>
    </citation>
    <scope>NUCLEOTIDE SEQUENCE [LARGE SCALE GENOMIC DNA]</scope>
    <source>
        <strain evidence="2">DAOM:BR144</strain>
    </source>
</reference>
<sequence length="68" mass="7733">MRSTHPSHDVFGVRRTCVSPTAIDYEIGRLLPINRRNHLNLQHLTPKSAIDDTSRERIMKGPIPKSNS</sequence>
<organism evidence="1 2">
    <name type="scientific">Globisporangium ultimum (strain ATCC 200006 / CBS 805.95 / DAOM BR144)</name>
    <name type="common">Pythium ultimum</name>
    <dbReference type="NCBI Taxonomy" id="431595"/>
    <lineage>
        <taxon>Eukaryota</taxon>
        <taxon>Sar</taxon>
        <taxon>Stramenopiles</taxon>
        <taxon>Oomycota</taxon>
        <taxon>Peronosporomycetes</taxon>
        <taxon>Pythiales</taxon>
        <taxon>Pythiaceae</taxon>
        <taxon>Globisporangium</taxon>
    </lineage>
</organism>
<reference evidence="1" key="3">
    <citation type="submission" date="2015-02" db="UniProtKB">
        <authorList>
            <consortium name="EnsemblProtists"/>
        </authorList>
    </citation>
    <scope>IDENTIFICATION</scope>
    <source>
        <strain evidence="1">DAOM BR144</strain>
    </source>
</reference>
<dbReference type="VEuPathDB" id="FungiDB:PYU1_G005876"/>